<dbReference type="InterPro" id="IPR017853">
    <property type="entry name" value="GH"/>
</dbReference>
<dbReference type="Proteomes" id="UP000694541">
    <property type="component" value="Unplaced"/>
</dbReference>
<dbReference type="GO" id="GO:0005886">
    <property type="term" value="C:plasma membrane"/>
    <property type="evidence" value="ECO:0007669"/>
    <property type="project" value="UniProtKB-ARBA"/>
</dbReference>
<dbReference type="FunFam" id="2.60.40.1180:FF:000001">
    <property type="entry name" value="Maltase-glucoamylase, intestinal"/>
    <property type="match status" value="2"/>
</dbReference>
<comment type="caution">
    <text evidence="13">Lacks conserved residue(s) required for the propagation of feature annotation.</text>
</comment>
<dbReference type="PANTHER" id="PTHR22762">
    <property type="entry name" value="ALPHA-GLUCOSIDASE"/>
    <property type="match status" value="1"/>
</dbReference>
<accession>A0A8B9N6Q2</accession>
<dbReference type="GO" id="GO:0045177">
    <property type="term" value="C:apical part of cell"/>
    <property type="evidence" value="ECO:0007669"/>
    <property type="project" value="UniProtKB-ARBA"/>
</dbReference>
<proteinExistence type="inferred from homology"/>
<evidence type="ECO:0000256" key="2">
    <source>
        <dbReference type="ARBA" id="ARBA00007806"/>
    </source>
</evidence>
<keyword evidence="6" id="KW-0378">Hydrolase</keyword>
<dbReference type="Ensembl" id="ENSANIT00000019111.1">
    <property type="protein sequence ID" value="ENSANIP00000018492.1"/>
    <property type="gene ID" value="ENSANIG00000012558.1"/>
</dbReference>
<evidence type="ECO:0000256" key="9">
    <source>
        <dbReference type="ARBA" id="ARBA00023136"/>
    </source>
</evidence>
<evidence type="ECO:0000256" key="3">
    <source>
        <dbReference type="ARBA" id="ARBA00022641"/>
    </source>
</evidence>
<evidence type="ECO:0000256" key="8">
    <source>
        <dbReference type="ARBA" id="ARBA00022989"/>
    </source>
</evidence>
<dbReference type="SMART" id="SM00018">
    <property type="entry name" value="PD"/>
    <property type="match status" value="1"/>
</dbReference>
<dbReference type="FunFam" id="3.20.20.80:FF:000016">
    <property type="entry name" value="Maltase-glucoamylase, intestinal"/>
    <property type="match status" value="1"/>
</dbReference>
<dbReference type="PANTHER" id="PTHR22762:SF133">
    <property type="entry name" value="P-TYPE DOMAIN-CONTAINING PROTEIN"/>
    <property type="match status" value="1"/>
</dbReference>
<comment type="subcellular location">
    <subcellularLocation>
        <location evidence="1">Membrane</location>
        <topology evidence="1">Single-pass membrane protein</topology>
    </subcellularLocation>
</comment>
<keyword evidence="9" id="KW-0472">Membrane</keyword>
<keyword evidence="11" id="KW-0325">Glycoprotein</keyword>
<dbReference type="GO" id="GO:0004558">
    <property type="term" value="F:alpha-1,4-glucosidase activity"/>
    <property type="evidence" value="ECO:0007669"/>
    <property type="project" value="TreeGrafter"/>
</dbReference>
<dbReference type="FunFam" id="2.60.40.1180:FF:000005">
    <property type="entry name" value="Maltase-glucoamylase, intestinal"/>
    <property type="match status" value="1"/>
</dbReference>
<dbReference type="InterPro" id="IPR011013">
    <property type="entry name" value="Gal_mutarotase_sf_dom"/>
</dbReference>
<dbReference type="Gene3D" id="2.60.40.1180">
    <property type="entry name" value="Golgi alpha-mannosidase II"/>
    <property type="match status" value="4"/>
</dbReference>
<dbReference type="Pfam" id="PF01055">
    <property type="entry name" value="Glyco_hydro_31_2nd"/>
    <property type="match status" value="2"/>
</dbReference>
<dbReference type="GO" id="GO:0005737">
    <property type="term" value="C:cytoplasm"/>
    <property type="evidence" value="ECO:0007669"/>
    <property type="project" value="UniProtKB-ARBA"/>
</dbReference>
<dbReference type="Gene3D" id="4.10.110.10">
    <property type="entry name" value="Spasmolytic Protein, domain 1"/>
    <property type="match status" value="1"/>
</dbReference>
<reference evidence="15" key="1">
    <citation type="submission" date="2025-08" db="UniProtKB">
        <authorList>
            <consortium name="Ensembl"/>
        </authorList>
    </citation>
    <scope>IDENTIFICATION</scope>
</reference>
<evidence type="ECO:0000256" key="10">
    <source>
        <dbReference type="ARBA" id="ARBA00023157"/>
    </source>
</evidence>
<keyword evidence="8" id="KW-1133">Transmembrane helix</keyword>
<keyword evidence="3" id="KW-0765">Sulfation</keyword>
<dbReference type="FunFam" id="2.60.40.1760:FF:000001">
    <property type="entry name" value="Maltase-glucoamylase, intestinal"/>
    <property type="match status" value="1"/>
</dbReference>
<name>A0A8B9N6Q2_9AVES</name>
<evidence type="ECO:0000256" key="13">
    <source>
        <dbReference type="PROSITE-ProRule" id="PRU00779"/>
    </source>
</evidence>
<evidence type="ECO:0000313" key="15">
    <source>
        <dbReference type="Ensembl" id="ENSANIP00000018492.1"/>
    </source>
</evidence>
<dbReference type="Gene3D" id="2.60.40.1760">
    <property type="entry name" value="glycosyl hydrolase (family 31)"/>
    <property type="match status" value="1"/>
</dbReference>
<evidence type="ECO:0000256" key="1">
    <source>
        <dbReference type="ARBA" id="ARBA00004167"/>
    </source>
</evidence>
<dbReference type="SUPFAM" id="SSF51445">
    <property type="entry name" value="(Trans)glycosidases"/>
    <property type="match status" value="2"/>
</dbReference>
<evidence type="ECO:0000256" key="7">
    <source>
        <dbReference type="ARBA" id="ARBA00022968"/>
    </source>
</evidence>
<evidence type="ECO:0000256" key="11">
    <source>
        <dbReference type="ARBA" id="ARBA00023180"/>
    </source>
</evidence>
<dbReference type="PROSITE" id="PS51448">
    <property type="entry name" value="P_TREFOIL_2"/>
    <property type="match status" value="1"/>
</dbReference>
<dbReference type="SUPFAM" id="SSF74650">
    <property type="entry name" value="Galactose mutarotase-like"/>
    <property type="match status" value="1"/>
</dbReference>
<evidence type="ECO:0000256" key="12">
    <source>
        <dbReference type="ARBA" id="ARBA00023295"/>
    </source>
</evidence>
<dbReference type="InterPro" id="IPR048395">
    <property type="entry name" value="Glyco_hydro_31_C"/>
</dbReference>
<sequence>KRSFLLSRSTFVGSGKYAGHWLGDNAATWDHIKWAIPGMLEFGLFGIPYVGADICGFFEDVTEELCRRWMQVGAFYPFSRNHNTEKCIPQDPAAFGADSVLVKSSKHYLNIRYTLLPYLYTLFYKAHTQGDTVARPVLHEFYSDEATWSVDKQFLWGPGLLITPVLDPGVDIIQAYIPDAVWYDYDSGAKIWLRKQWTGMYLPADKMGLHLRGGYIFPFQQPATTTVASRKNPMGLIIALDDNNEAVGELFWDDGESTGEPLSTVIGNKSYISYDFKVSNNVLQMNVTNNNYLDPNNLTFEEIKILGLLQEPVSVTVLQNNNVQNSSHNVTYNPQSLFLHLFMQVHSIYKGRNRTSVNEKYDCHPGPNATKEKCEQLGCVWTEDTSNVDVPYCYYNSPDNAYSVADVKYTSSGVTANLTFNKSDLTAYEKSALPIGTLRLEVKYHTDHMLQFKIYDYANKRYEVPVPLNLPKSPESTVESRLYDVAVQNKPFGIQVRRRSTGTVIWDSQLPTFTFSDMFIQISTRLASQYLYGFGETEHTMFRRDMNWHTWGMFARDQPPGYKLNSYGFQPFYMGLEGDGNAHGVLLLNSNAMDVTFQPTPALTYRTTGGILDFYMVLGPTPELVVQEYTLVGRPVMPPYWALGFQLCRYGYENDTEIAKLVEDMKAARIPYDVQYADIDYMERQLDFTLNPRFTGLPALIKKIHEEGMRFILILDPAISGNETDYPAFTRGLEKDVFIKWPNSNDIIYVKVWPDLPNVEVNNTLDWETQVEVNVDIFWNYLLKFKRNLFIWHFGLRFQDMNEPSSFVNGAVGGCRTQELNFPPYVPHLGSRSEGLIFKTLCMEGQQYLPDGSPVSHYDVHNLYGWSQTKPTLDALRNLTKERGIVVTRSTYPSSGKWSGHWLGDNTAAWNQLDKSIIGTATQPATNLFHYELCARWMELGAFYPYSRNHNGKGTKRQDPVAWNSTFEDISRKVLNIRYTLLPYLYTLMYEANAYGSTVVRPLLHEFVEDKMTWEIYRQFLWGPALLISPVLEQVKSVNAYLPNARWYDYHTDEYIGFRGQFRNLPSPLEHINLHIRGGYILAQQSPANTTFYSRKNPLALTVALDDSQLAEGRLYWDDGVRIGKYKVSRFHDKLTNSESTMHKYYLSLVQRIADMYS</sequence>
<dbReference type="Pfam" id="PF21365">
    <property type="entry name" value="Glyco_hydro_31_3rd"/>
    <property type="match status" value="2"/>
</dbReference>
<evidence type="ECO:0000259" key="14">
    <source>
        <dbReference type="PROSITE" id="PS51448"/>
    </source>
</evidence>
<reference evidence="15" key="2">
    <citation type="submission" date="2025-09" db="UniProtKB">
        <authorList>
            <consortium name="Ensembl"/>
        </authorList>
    </citation>
    <scope>IDENTIFICATION</scope>
</reference>
<dbReference type="InterPro" id="IPR000519">
    <property type="entry name" value="P_trefoil_dom"/>
</dbReference>
<comment type="similarity">
    <text evidence="2">Belongs to the glycosyl hydrolase 31 family.</text>
</comment>
<protein>
    <recommendedName>
        <fullName evidence="14">P-type domain-containing protein</fullName>
    </recommendedName>
</protein>
<feature type="domain" description="P-type" evidence="14">
    <location>
        <begin position="351"/>
        <end position="397"/>
    </location>
</feature>
<dbReference type="SUPFAM" id="SSF51011">
    <property type="entry name" value="Glycosyl hydrolase domain"/>
    <property type="match status" value="2"/>
</dbReference>
<dbReference type="GO" id="GO:0012505">
    <property type="term" value="C:endomembrane system"/>
    <property type="evidence" value="ECO:0007669"/>
    <property type="project" value="UniProtKB-ARBA"/>
</dbReference>
<evidence type="ECO:0000313" key="16">
    <source>
        <dbReference type="Proteomes" id="UP000694541"/>
    </source>
</evidence>
<keyword evidence="16" id="KW-1185">Reference proteome</keyword>
<dbReference type="InterPro" id="IPR013780">
    <property type="entry name" value="Glyco_hydro_b"/>
</dbReference>
<evidence type="ECO:0000256" key="6">
    <source>
        <dbReference type="ARBA" id="ARBA00022801"/>
    </source>
</evidence>
<dbReference type="AlphaFoldDB" id="A0A8B9N6Q2"/>
<keyword evidence="7" id="KW-0735">Signal-anchor</keyword>
<dbReference type="GO" id="GO:0030246">
    <property type="term" value="F:carbohydrate binding"/>
    <property type="evidence" value="ECO:0007669"/>
    <property type="project" value="InterPro"/>
</dbReference>
<dbReference type="CDD" id="cd06602">
    <property type="entry name" value="GH31_MGAM_SI_GAA"/>
    <property type="match status" value="1"/>
</dbReference>
<keyword evidence="4" id="KW-0812">Transmembrane</keyword>
<dbReference type="Gene3D" id="3.20.20.80">
    <property type="entry name" value="Glycosidases"/>
    <property type="match status" value="2"/>
</dbReference>
<dbReference type="GO" id="GO:0005975">
    <property type="term" value="P:carbohydrate metabolic process"/>
    <property type="evidence" value="ECO:0007669"/>
    <property type="project" value="InterPro"/>
</dbReference>
<dbReference type="InterPro" id="IPR044913">
    <property type="entry name" value="P_trefoil_dom_sf"/>
</dbReference>
<evidence type="ECO:0000256" key="5">
    <source>
        <dbReference type="ARBA" id="ARBA00022737"/>
    </source>
</evidence>
<dbReference type="CDD" id="cd00111">
    <property type="entry name" value="Trefoil"/>
    <property type="match status" value="1"/>
</dbReference>
<organism evidence="15 16">
    <name type="scientific">Accipiter nisus</name>
    <name type="common">Eurasian sparrowhawk</name>
    <dbReference type="NCBI Taxonomy" id="211598"/>
    <lineage>
        <taxon>Eukaryota</taxon>
        <taxon>Metazoa</taxon>
        <taxon>Chordata</taxon>
        <taxon>Craniata</taxon>
        <taxon>Vertebrata</taxon>
        <taxon>Euteleostomi</taxon>
        <taxon>Archelosauria</taxon>
        <taxon>Archosauria</taxon>
        <taxon>Dinosauria</taxon>
        <taxon>Saurischia</taxon>
        <taxon>Theropoda</taxon>
        <taxon>Coelurosauria</taxon>
        <taxon>Aves</taxon>
        <taxon>Neognathae</taxon>
        <taxon>Neoaves</taxon>
        <taxon>Telluraves</taxon>
        <taxon>Accipitrimorphae</taxon>
        <taxon>Accipitriformes</taxon>
        <taxon>Accipitridae</taxon>
        <taxon>Accipitrinae</taxon>
        <taxon>Accipiter</taxon>
    </lineage>
</organism>
<keyword evidence="10" id="KW-1015">Disulfide bond</keyword>
<dbReference type="InterPro" id="IPR000322">
    <property type="entry name" value="Glyco_hydro_31_TIM"/>
</dbReference>
<dbReference type="CDD" id="cd14752">
    <property type="entry name" value="GH31_N"/>
    <property type="match status" value="1"/>
</dbReference>
<dbReference type="Pfam" id="PF00088">
    <property type="entry name" value="Trefoil"/>
    <property type="match status" value="1"/>
</dbReference>
<keyword evidence="5" id="KW-0677">Repeat</keyword>
<evidence type="ECO:0000256" key="4">
    <source>
        <dbReference type="ARBA" id="ARBA00022692"/>
    </source>
</evidence>
<keyword evidence="12" id="KW-0326">Glycosidase</keyword>